<accession>A0A1E8FFM6</accession>
<comment type="caution">
    <text evidence="2">The sequence shown here is derived from an EMBL/GenBank/DDBJ whole genome shotgun (WGS) entry which is preliminary data.</text>
</comment>
<feature type="chain" id="PRO_5009214122" description="Outer membrane protein beta-barrel domain-containing protein" evidence="1">
    <location>
        <begin position="21"/>
        <end position="257"/>
    </location>
</feature>
<feature type="signal peptide" evidence="1">
    <location>
        <begin position="1"/>
        <end position="20"/>
    </location>
</feature>
<name>A0A1E8FFM6_9ALTE</name>
<dbReference type="RefSeq" id="WP_070175642.1">
    <property type="nucleotide sequence ID" value="NZ_BMJR01000001.1"/>
</dbReference>
<dbReference type="OrthoDB" id="7063139at2"/>
<reference evidence="2 3" key="1">
    <citation type="submission" date="2016-09" db="EMBL/GenBank/DDBJ databases">
        <title>Alteromonas lipolytica, a new species isolated from sea water.</title>
        <authorList>
            <person name="Wu Y.-H."/>
            <person name="Cheng H."/>
            <person name="Xu X.-W."/>
        </authorList>
    </citation>
    <scope>NUCLEOTIDE SEQUENCE [LARGE SCALE GENOMIC DNA]</scope>
    <source>
        <strain evidence="2 3">JW12</strain>
    </source>
</reference>
<gene>
    <name evidence="2" type="ORF">BFC17_14180</name>
</gene>
<keyword evidence="3" id="KW-1185">Reference proteome</keyword>
<dbReference type="EMBL" id="MJIC01000010">
    <property type="protein sequence ID" value="OFI34724.1"/>
    <property type="molecule type" value="Genomic_DNA"/>
</dbReference>
<proteinExistence type="predicted"/>
<sequence>MINKNLVALSTALFVSGSLADGITIIPSMEFGQTHYSLGFKGDFPLPVGITEVDNQFSESGSVYKFNLTFAYNKIYLDLSSSVTADMQFVQVVPEVPAIESWAGDRKEYTVTAGYSIFESGSVFIGYRKGKLQSKGLAPTNGLAQSTFLFESDGPFIGANYGIIANEDGVLAVNIAYADLEASLEETIFGFPIPATGGDGDGLKAGISWRAELTDNLRYSVSVDRYQYTTNLSNQLGVNSKMVEEESTIKVGISSSF</sequence>
<protein>
    <recommendedName>
        <fullName evidence="4">Outer membrane protein beta-barrel domain-containing protein</fullName>
    </recommendedName>
</protein>
<dbReference type="AlphaFoldDB" id="A0A1E8FFM6"/>
<evidence type="ECO:0000256" key="1">
    <source>
        <dbReference type="SAM" id="SignalP"/>
    </source>
</evidence>
<evidence type="ECO:0008006" key="4">
    <source>
        <dbReference type="Google" id="ProtNLM"/>
    </source>
</evidence>
<evidence type="ECO:0000313" key="2">
    <source>
        <dbReference type="EMBL" id="OFI34724.1"/>
    </source>
</evidence>
<dbReference type="Proteomes" id="UP000176037">
    <property type="component" value="Unassembled WGS sequence"/>
</dbReference>
<keyword evidence="1" id="KW-0732">Signal</keyword>
<evidence type="ECO:0000313" key="3">
    <source>
        <dbReference type="Proteomes" id="UP000176037"/>
    </source>
</evidence>
<organism evidence="2 3">
    <name type="scientific">Alteromonas lipolytica</name>
    <dbReference type="NCBI Taxonomy" id="1856405"/>
    <lineage>
        <taxon>Bacteria</taxon>
        <taxon>Pseudomonadati</taxon>
        <taxon>Pseudomonadota</taxon>
        <taxon>Gammaproteobacteria</taxon>
        <taxon>Alteromonadales</taxon>
        <taxon>Alteromonadaceae</taxon>
        <taxon>Alteromonas/Salinimonas group</taxon>
        <taxon>Alteromonas</taxon>
    </lineage>
</organism>